<dbReference type="EMBL" id="NNRJ01000019">
    <property type="protein sequence ID" value="OYR18777.1"/>
    <property type="molecule type" value="Genomic_DNA"/>
</dbReference>
<dbReference type="Proteomes" id="UP000215590">
    <property type="component" value="Unassembled WGS sequence"/>
</dbReference>
<comment type="caution">
    <text evidence="1">The sequence shown here is derived from an EMBL/GenBank/DDBJ whole genome shotgun (WGS) entry which is preliminary data.</text>
</comment>
<sequence>MSSRKDNGAENYLMRSRFIKRNSVMRFLPHHFIDDLLVAKTDCIQACFRHNI</sequence>
<evidence type="ECO:0000313" key="2">
    <source>
        <dbReference type="Proteomes" id="UP000215590"/>
    </source>
</evidence>
<gene>
    <name evidence="1" type="ORF">CEV31_2114</name>
</gene>
<accession>A0A256FV82</accession>
<name>A0A256FV82_9HYPH</name>
<evidence type="ECO:0000313" key="1">
    <source>
        <dbReference type="EMBL" id="OYR18777.1"/>
    </source>
</evidence>
<dbReference type="AlphaFoldDB" id="A0A256FV82"/>
<reference evidence="1 2" key="1">
    <citation type="submission" date="2017-07" db="EMBL/GenBank/DDBJ databases">
        <title>Phylogenetic study on the rhizospheric bacterium Ochrobactrum sp. A44.</title>
        <authorList>
            <person name="Krzyzanowska D.M."/>
            <person name="Ossowicki A."/>
            <person name="Rajewska M."/>
            <person name="Maciag T."/>
            <person name="Kaczynski Z."/>
            <person name="Czerwicka M."/>
            <person name="Jafra S."/>
        </authorList>
    </citation>
    <scope>NUCLEOTIDE SEQUENCE [LARGE SCALE GENOMIC DNA]</scope>
    <source>
        <strain evidence="1 2">DSM 7216</strain>
    </source>
</reference>
<keyword evidence="2" id="KW-1185">Reference proteome</keyword>
<protein>
    <submittedName>
        <fullName evidence="1">Uncharacterized protein</fullName>
    </submittedName>
</protein>
<proteinExistence type="predicted"/>
<organism evidence="1 2">
    <name type="scientific">Brucella thiophenivorans</name>
    <dbReference type="NCBI Taxonomy" id="571255"/>
    <lineage>
        <taxon>Bacteria</taxon>
        <taxon>Pseudomonadati</taxon>
        <taxon>Pseudomonadota</taxon>
        <taxon>Alphaproteobacteria</taxon>
        <taxon>Hyphomicrobiales</taxon>
        <taxon>Brucellaceae</taxon>
        <taxon>Brucella/Ochrobactrum group</taxon>
        <taxon>Brucella</taxon>
    </lineage>
</organism>